<keyword evidence="2" id="KW-0238">DNA-binding</keyword>
<dbReference type="InterPro" id="IPR036388">
    <property type="entry name" value="WH-like_DNA-bd_sf"/>
</dbReference>
<dbReference type="GO" id="GO:0003700">
    <property type="term" value="F:DNA-binding transcription factor activity"/>
    <property type="evidence" value="ECO:0007669"/>
    <property type="project" value="InterPro"/>
</dbReference>
<dbReference type="PANTHER" id="PTHR43537:SF45">
    <property type="entry name" value="GNTR FAMILY REGULATORY PROTEIN"/>
    <property type="match status" value="1"/>
</dbReference>
<evidence type="ECO:0000259" key="4">
    <source>
        <dbReference type="PROSITE" id="PS50949"/>
    </source>
</evidence>
<evidence type="ECO:0000313" key="6">
    <source>
        <dbReference type="Proteomes" id="UP000193963"/>
    </source>
</evidence>
<gene>
    <name evidence="5" type="primary">lutR_4</name>
    <name evidence="5" type="ORF">PSM7751_01371</name>
</gene>
<dbReference type="InterPro" id="IPR008920">
    <property type="entry name" value="TF_FadR/GntR_C"/>
</dbReference>
<dbReference type="PANTHER" id="PTHR43537">
    <property type="entry name" value="TRANSCRIPTIONAL REGULATOR, GNTR FAMILY"/>
    <property type="match status" value="1"/>
</dbReference>
<dbReference type="SUPFAM" id="SSF46785">
    <property type="entry name" value="Winged helix' DNA-binding domain"/>
    <property type="match status" value="1"/>
</dbReference>
<dbReference type="InterPro" id="IPR036390">
    <property type="entry name" value="WH_DNA-bd_sf"/>
</dbReference>
<dbReference type="RefSeq" id="WP_085887230.1">
    <property type="nucleotide sequence ID" value="NZ_FWFN01000002.1"/>
</dbReference>
<dbReference type="Pfam" id="PF07729">
    <property type="entry name" value="FCD"/>
    <property type="match status" value="1"/>
</dbReference>
<evidence type="ECO:0000256" key="1">
    <source>
        <dbReference type="ARBA" id="ARBA00023015"/>
    </source>
</evidence>
<dbReference type="OrthoDB" id="8638122at2"/>
<accession>A0A1X6YUD7</accession>
<evidence type="ECO:0000256" key="2">
    <source>
        <dbReference type="ARBA" id="ARBA00023125"/>
    </source>
</evidence>
<dbReference type="SMART" id="SM00345">
    <property type="entry name" value="HTH_GNTR"/>
    <property type="match status" value="1"/>
</dbReference>
<organism evidence="5 6">
    <name type="scientific">Pseudooceanicola marinus</name>
    <dbReference type="NCBI Taxonomy" id="396013"/>
    <lineage>
        <taxon>Bacteria</taxon>
        <taxon>Pseudomonadati</taxon>
        <taxon>Pseudomonadota</taxon>
        <taxon>Alphaproteobacteria</taxon>
        <taxon>Rhodobacterales</taxon>
        <taxon>Paracoccaceae</taxon>
        <taxon>Pseudooceanicola</taxon>
    </lineage>
</organism>
<evidence type="ECO:0000313" key="5">
    <source>
        <dbReference type="EMBL" id="SLN31708.1"/>
    </source>
</evidence>
<dbReference type="Proteomes" id="UP000193963">
    <property type="component" value="Unassembled WGS sequence"/>
</dbReference>
<keyword evidence="1" id="KW-0805">Transcription regulation</keyword>
<evidence type="ECO:0000256" key="3">
    <source>
        <dbReference type="ARBA" id="ARBA00023163"/>
    </source>
</evidence>
<dbReference type="InterPro" id="IPR000524">
    <property type="entry name" value="Tscrpt_reg_HTH_GntR"/>
</dbReference>
<dbReference type="GO" id="GO:0003677">
    <property type="term" value="F:DNA binding"/>
    <property type="evidence" value="ECO:0007669"/>
    <property type="project" value="UniProtKB-KW"/>
</dbReference>
<dbReference type="PRINTS" id="PR00035">
    <property type="entry name" value="HTHGNTR"/>
</dbReference>
<keyword evidence="3" id="KW-0804">Transcription</keyword>
<reference evidence="5 6" key="1">
    <citation type="submission" date="2017-03" db="EMBL/GenBank/DDBJ databases">
        <authorList>
            <person name="Afonso C.L."/>
            <person name="Miller P.J."/>
            <person name="Scott M.A."/>
            <person name="Spackman E."/>
            <person name="Goraichik I."/>
            <person name="Dimitrov K.M."/>
            <person name="Suarez D.L."/>
            <person name="Swayne D.E."/>
        </authorList>
    </citation>
    <scope>NUCLEOTIDE SEQUENCE [LARGE SCALE GENOMIC DNA]</scope>
    <source>
        <strain evidence="5 6">CECT 7751</strain>
    </source>
</reference>
<dbReference type="CDD" id="cd07377">
    <property type="entry name" value="WHTH_GntR"/>
    <property type="match status" value="1"/>
</dbReference>
<dbReference type="Pfam" id="PF00392">
    <property type="entry name" value="GntR"/>
    <property type="match status" value="1"/>
</dbReference>
<dbReference type="SUPFAM" id="SSF48008">
    <property type="entry name" value="GntR ligand-binding domain-like"/>
    <property type="match status" value="1"/>
</dbReference>
<keyword evidence="6" id="KW-1185">Reference proteome</keyword>
<dbReference type="Gene3D" id="1.10.10.10">
    <property type="entry name" value="Winged helix-like DNA-binding domain superfamily/Winged helix DNA-binding domain"/>
    <property type="match status" value="1"/>
</dbReference>
<dbReference type="SMART" id="SM00895">
    <property type="entry name" value="FCD"/>
    <property type="match status" value="1"/>
</dbReference>
<sequence>MTRDTSAVTEAYPFLPLSRDGLVDRVAHSLVNAILSGAIRPGERLAESQIARQMDLSRAPVREALRLLESSGLVEYRANRGFFVHVISATSIRELYELRIVIETAAVRALTETNPGALPGLRAQMAELHRLADEGAEMMAHVSADMQFHRLICEGSGNRRFLQVFDQISNETKLGLLVIGRLYDDAHRMAETHEPIIAAIAAGDAEAAAAAIAYHIGVAKDLVTAHIEAQQNQEAGRT</sequence>
<dbReference type="InterPro" id="IPR011711">
    <property type="entry name" value="GntR_C"/>
</dbReference>
<dbReference type="EMBL" id="FWFN01000002">
    <property type="protein sequence ID" value="SLN31708.1"/>
    <property type="molecule type" value="Genomic_DNA"/>
</dbReference>
<dbReference type="Gene3D" id="1.20.120.530">
    <property type="entry name" value="GntR ligand-binding domain-like"/>
    <property type="match status" value="1"/>
</dbReference>
<feature type="domain" description="HTH gntR-type" evidence="4">
    <location>
        <begin position="20"/>
        <end position="87"/>
    </location>
</feature>
<dbReference type="PROSITE" id="PS50949">
    <property type="entry name" value="HTH_GNTR"/>
    <property type="match status" value="1"/>
</dbReference>
<name>A0A1X6YUD7_9RHOB</name>
<dbReference type="AlphaFoldDB" id="A0A1X6YUD7"/>
<protein>
    <submittedName>
        <fullName evidence="5">HTH-type transcriptional regulator LutR</fullName>
    </submittedName>
</protein>
<proteinExistence type="predicted"/>